<comment type="caution">
    <text evidence="2">The sequence shown here is derived from an EMBL/GenBank/DDBJ whole genome shotgun (WGS) entry which is preliminary data.</text>
</comment>
<dbReference type="EMBL" id="JBHSBU010000001">
    <property type="protein sequence ID" value="MFC4159090.1"/>
    <property type="molecule type" value="Genomic_DNA"/>
</dbReference>
<evidence type="ECO:0000256" key="1">
    <source>
        <dbReference type="SAM" id="SignalP"/>
    </source>
</evidence>
<dbReference type="SUPFAM" id="SSF53850">
    <property type="entry name" value="Periplasmic binding protein-like II"/>
    <property type="match status" value="1"/>
</dbReference>
<name>A0ABV8MPB8_9NEIS</name>
<accession>A0ABV8MPB8</accession>
<evidence type="ECO:0000313" key="2">
    <source>
        <dbReference type="EMBL" id="MFC4159090.1"/>
    </source>
</evidence>
<dbReference type="RefSeq" id="WP_378162472.1">
    <property type="nucleotide sequence ID" value="NZ_JBHSBU010000001.1"/>
</dbReference>
<feature type="chain" id="PRO_5045849090" evidence="1">
    <location>
        <begin position="22"/>
        <end position="264"/>
    </location>
</feature>
<keyword evidence="1" id="KW-0732">Signal</keyword>
<evidence type="ECO:0000313" key="3">
    <source>
        <dbReference type="Proteomes" id="UP001595791"/>
    </source>
</evidence>
<gene>
    <name evidence="2" type="ORF">ACFOW7_06940</name>
</gene>
<keyword evidence="3" id="KW-1185">Reference proteome</keyword>
<organism evidence="2 3">
    <name type="scientific">Chitinimonas lacunae</name>
    <dbReference type="NCBI Taxonomy" id="1963018"/>
    <lineage>
        <taxon>Bacteria</taxon>
        <taxon>Pseudomonadati</taxon>
        <taxon>Pseudomonadota</taxon>
        <taxon>Betaproteobacteria</taxon>
        <taxon>Neisseriales</taxon>
        <taxon>Chitinibacteraceae</taxon>
        <taxon>Chitinimonas</taxon>
    </lineage>
</organism>
<feature type="signal peptide" evidence="1">
    <location>
        <begin position="1"/>
        <end position="21"/>
    </location>
</feature>
<dbReference type="Proteomes" id="UP001595791">
    <property type="component" value="Unassembled WGS sequence"/>
</dbReference>
<dbReference type="Gene3D" id="3.40.190.10">
    <property type="entry name" value="Periplasmic binding protein-like II"/>
    <property type="match status" value="2"/>
</dbReference>
<sequence length="264" mass="30270">MSIRFISLIAALCLGPLLALAEPVEFHVAYEDKDTPDHTGTIDVPANNPGITVEMLNMLPSRIPELRLVYSRKPWARCLMELEAGTADAVFASSFKTERLKIGVYPMKNGKVDRTYRIDTKSYSLYKRKDSQVNWDGSRFDNVRQEIVAMRGYAVADDLRKLGIAVHEVDRSENAFRMVLSGRVDGFAQLTEVGDYTLRKYPDLNQAIIKVEVPLAVKDYYLQISHAFYNRYPELSQTIWKTLADIRQAEQDRLNAKYMPFYQE</sequence>
<reference evidence="3" key="1">
    <citation type="journal article" date="2019" name="Int. J. Syst. Evol. Microbiol.">
        <title>The Global Catalogue of Microorganisms (GCM) 10K type strain sequencing project: providing services to taxonomists for standard genome sequencing and annotation.</title>
        <authorList>
            <consortium name="The Broad Institute Genomics Platform"/>
            <consortium name="The Broad Institute Genome Sequencing Center for Infectious Disease"/>
            <person name="Wu L."/>
            <person name="Ma J."/>
        </authorList>
    </citation>
    <scope>NUCLEOTIDE SEQUENCE [LARGE SCALE GENOMIC DNA]</scope>
    <source>
        <strain evidence="3">LMG 29894</strain>
    </source>
</reference>
<proteinExistence type="predicted"/>
<protein>
    <submittedName>
        <fullName evidence="2">Substrate-binding periplasmic protein</fullName>
    </submittedName>
</protein>